<protein>
    <submittedName>
        <fullName evidence="2">Uncharacterized protein</fullName>
    </submittedName>
</protein>
<feature type="region of interest" description="Disordered" evidence="1">
    <location>
        <begin position="1"/>
        <end position="29"/>
    </location>
</feature>
<dbReference type="Gene3D" id="3.40.50.2000">
    <property type="entry name" value="Glycogen Phosphorylase B"/>
    <property type="match status" value="1"/>
</dbReference>
<dbReference type="SUPFAM" id="SSF53756">
    <property type="entry name" value="UDP-Glycosyltransferase/glycogen phosphorylase"/>
    <property type="match status" value="1"/>
</dbReference>
<evidence type="ECO:0000256" key="1">
    <source>
        <dbReference type="SAM" id="MobiDB-lite"/>
    </source>
</evidence>
<evidence type="ECO:0000313" key="3">
    <source>
        <dbReference type="Proteomes" id="UP001164743"/>
    </source>
</evidence>
<dbReference type="GeneID" id="77806468"/>
<keyword evidence="3" id="KW-1185">Reference proteome</keyword>
<gene>
    <name evidence="2" type="ORF">PtA15_1A535</name>
</gene>
<dbReference type="InterPro" id="IPR050426">
    <property type="entry name" value="Glycosyltransferase_28"/>
</dbReference>
<dbReference type="PANTHER" id="PTHR48050:SF25">
    <property type="entry name" value="STEROL 3-BETA-GLUCOSYLTRANSFERASE"/>
    <property type="match status" value="1"/>
</dbReference>
<feature type="region of interest" description="Disordered" evidence="1">
    <location>
        <begin position="149"/>
        <end position="240"/>
    </location>
</feature>
<accession>A0ABY7C7R2</accession>
<dbReference type="Proteomes" id="UP001164743">
    <property type="component" value="Chromosome 1A"/>
</dbReference>
<dbReference type="RefSeq" id="XP_053016751.1">
    <property type="nucleotide sequence ID" value="XM_053165573.1"/>
</dbReference>
<reference evidence="2" key="1">
    <citation type="submission" date="2022-10" db="EMBL/GenBank/DDBJ databases">
        <title>Puccinia triticina Genome sequencing and assembly.</title>
        <authorList>
            <person name="Li C."/>
        </authorList>
    </citation>
    <scope>NUCLEOTIDE SEQUENCE</scope>
    <source>
        <strain evidence="2">Pt15</strain>
    </source>
</reference>
<proteinExistence type="predicted"/>
<dbReference type="EMBL" id="CP110421">
    <property type="protein sequence ID" value="WAQ81196.1"/>
    <property type="molecule type" value="Genomic_DNA"/>
</dbReference>
<feature type="compositionally biased region" description="Basic and acidic residues" evidence="1">
    <location>
        <begin position="181"/>
        <end position="191"/>
    </location>
</feature>
<organism evidence="2 3">
    <name type="scientific">Puccinia triticina</name>
    <dbReference type="NCBI Taxonomy" id="208348"/>
    <lineage>
        <taxon>Eukaryota</taxon>
        <taxon>Fungi</taxon>
        <taxon>Dikarya</taxon>
        <taxon>Basidiomycota</taxon>
        <taxon>Pucciniomycotina</taxon>
        <taxon>Pucciniomycetes</taxon>
        <taxon>Pucciniales</taxon>
        <taxon>Pucciniaceae</taxon>
        <taxon>Puccinia</taxon>
    </lineage>
</organism>
<name>A0ABY7C7R2_9BASI</name>
<sequence length="240" mass="26283">MIEAENRGAPAPAPHRQQASDRNVWPSSLSYPPESPAHVAEFCRSCVWLQLSTTDTVSRPQKPNFGDPFFWAKRVKNLGIGAGLGKLSVKTLCSALHLSTSDLTQISRARIIGQLIWEENKAAKVVECLYCNLDYARCLVKCQTSNTTIGPSLHPSPDTDTTNTRLLASKGKQKAVPIDTKQQEQEKEEPHTASSKSAQAPIDKEHSSDESASCDIFSQQSRSDPASEPALNLSTSFDQF</sequence>
<evidence type="ECO:0000313" key="2">
    <source>
        <dbReference type="EMBL" id="WAQ81196.1"/>
    </source>
</evidence>
<dbReference type="PANTHER" id="PTHR48050">
    <property type="entry name" value="STEROL 3-BETA-GLUCOSYLTRANSFERASE"/>
    <property type="match status" value="1"/>
</dbReference>